<keyword evidence="2" id="KW-1185">Reference proteome</keyword>
<gene>
    <name evidence="1" type="ORF">LSALG_LOCUS25696</name>
</gene>
<organism evidence="1 2">
    <name type="scientific">Lactuca saligna</name>
    <name type="common">Willowleaf lettuce</name>
    <dbReference type="NCBI Taxonomy" id="75948"/>
    <lineage>
        <taxon>Eukaryota</taxon>
        <taxon>Viridiplantae</taxon>
        <taxon>Streptophyta</taxon>
        <taxon>Embryophyta</taxon>
        <taxon>Tracheophyta</taxon>
        <taxon>Spermatophyta</taxon>
        <taxon>Magnoliopsida</taxon>
        <taxon>eudicotyledons</taxon>
        <taxon>Gunneridae</taxon>
        <taxon>Pentapetalae</taxon>
        <taxon>asterids</taxon>
        <taxon>campanulids</taxon>
        <taxon>Asterales</taxon>
        <taxon>Asteraceae</taxon>
        <taxon>Cichorioideae</taxon>
        <taxon>Cichorieae</taxon>
        <taxon>Lactucinae</taxon>
        <taxon>Lactuca</taxon>
    </lineage>
</organism>
<protein>
    <submittedName>
        <fullName evidence="1">Uncharacterized protein</fullName>
    </submittedName>
</protein>
<evidence type="ECO:0000313" key="2">
    <source>
        <dbReference type="Proteomes" id="UP001177003"/>
    </source>
</evidence>
<dbReference type="AlphaFoldDB" id="A0AA35Z5H4"/>
<sequence>MCNCNLLALTGYKSFKDARTCLIYVVYLSSLFSNSEVTIERNRHYCWALAAFDTCNSSFAPPLLFFAVSCFHDPMKNHMCNHKNLIQLLSPSAQFAHQENEQHIFHRIQWRYRQKALKIDEQRIATNPDYLLKEVPTFVSINVNSLLEDMNCNAVVGVKSGGRQVPIFPSNCTKNPTD</sequence>
<reference evidence="1" key="1">
    <citation type="submission" date="2023-04" db="EMBL/GenBank/DDBJ databases">
        <authorList>
            <person name="Vijverberg K."/>
            <person name="Xiong W."/>
            <person name="Schranz E."/>
        </authorList>
    </citation>
    <scope>NUCLEOTIDE SEQUENCE</scope>
</reference>
<name>A0AA35Z5H4_LACSI</name>
<evidence type="ECO:0000313" key="1">
    <source>
        <dbReference type="EMBL" id="CAI9286266.1"/>
    </source>
</evidence>
<accession>A0AA35Z5H4</accession>
<dbReference type="EMBL" id="OX465081">
    <property type="protein sequence ID" value="CAI9286266.1"/>
    <property type="molecule type" value="Genomic_DNA"/>
</dbReference>
<dbReference type="Proteomes" id="UP001177003">
    <property type="component" value="Chromosome 5"/>
</dbReference>
<proteinExistence type="predicted"/>